<dbReference type="OrthoDB" id="2013972at2759"/>
<protein>
    <recommendedName>
        <fullName evidence="4">Methyltransferase domain-containing protein</fullName>
    </recommendedName>
</protein>
<organism evidence="2 3">
    <name type="scientific">Mucor saturninus</name>
    <dbReference type="NCBI Taxonomy" id="64648"/>
    <lineage>
        <taxon>Eukaryota</taxon>
        <taxon>Fungi</taxon>
        <taxon>Fungi incertae sedis</taxon>
        <taxon>Mucoromycota</taxon>
        <taxon>Mucoromycotina</taxon>
        <taxon>Mucoromycetes</taxon>
        <taxon>Mucorales</taxon>
        <taxon>Mucorineae</taxon>
        <taxon>Mucoraceae</taxon>
        <taxon>Mucor</taxon>
    </lineage>
</organism>
<feature type="region of interest" description="Disordered" evidence="1">
    <location>
        <begin position="1"/>
        <end position="22"/>
    </location>
</feature>
<dbReference type="SUPFAM" id="SSF53335">
    <property type="entry name" value="S-adenosyl-L-methionine-dependent methyltransferases"/>
    <property type="match status" value="1"/>
</dbReference>
<dbReference type="EMBL" id="JAEPRD010000004">
    <property type="protein sequence ID" value="KAG2213149.1"/>
    <property type="molecule type" value="Genomic_DNA"/>
</dbReference>
<evidence type="ECO:0000256" key="1">
    <source>
        <dbReference type="SAM" id="MobiDB-lite"/>
    </source>
</evidence>
<dbReference type="Gene3D" id="3.40.50.150">
    <property type="entry name" value="Vaccinia Virus protein VP39"/>
    <property type="match status" value="1"/>
</dbReference>
<sequence length="329" mass="37216">MGITSSKSKLLRRKKKDTGHVNPVRHQAVLSDHVSPISTLSAVISIPRSSCWRKSVNTGSTYSLYDEEEDDALSTPRTSVGSSQKDNIYESRHEDTTQPSKPFWTHHLNDEKEYDRQLRQHYVLKHILNGNIHVPIPSDKPVTILNAACGAGFWTLDMAYTFPQAQVMGFDAFDAKKIQVNTAPNIVYKDGDITKHMSLPDNYFNVKNPGPVLALVNEWYRITSASVGVDPKEANRLKRFLLTAGFQDVCQKTVSIPIGEWPASLAEKEKGFLYKQVVNALFKSMKTGWITELRITEKEYDKVVRAALDEIDEQSCSIDWIIYTAQKPR</sequence>
<proteinExistence type="predicted"/>
<dbReference type="InterPro" id="IPR029063">
    <property type="entry name" value="SAM-dependent_MTases_sf"/>
</dbReference>
<comment type="caution">
    <text evidence="2">The sequence shown here is derived from an EMBL/GenBank/DDBJ whole genome shotgun (WGS) entry which is preliminary data.</text>
</comment>
<reference evidence="2" key="1">
    <citation type="submission" date="2020-12" db="EMBL/GenBank/DDBJ databases">
        <title>Metabolic potential, ecology and presence of endohyphal bacteria is reflected in genomic diversity of Mucoromycotina.</title>
        <authorList>
            <person name="Muszewska A."/>
            <person name="Okrasinska A."/>
            <person name="Steczkiewicz K."/>
            <person name="Drgas O."/>
            <person name="Orlowska M."/>
            <person name="Perlinska-Lenart U."/>
            <person name="Aleksandrzak-Piekarczyk T."/>
            <person name="Szatraj K."/>
            <person name="Zielenkiewicz U."/>
            <person name="Pilsyk S."/>
            <person name="Malc E."/>
            <person name="Mieczkowski P."/>
            <person name="Kruszewska J.S."/>
            <person name="Biernat P."/>
            <person name="Pawlowska J."/>
        </authorList>
    </citation>
    <scope>NUCLEOTIDE SEQUENCE</scope>
    <source>
        <strain evidence="2">WA0000017839</strain>
    </source>
</reference>
<feature type="region of interest" description="Disordered" evidence="1">
    <location>
        <begin position="67"/>
        <end position="104"/>
    </location>
</feature>
<feature type="non-terminal residue" evidence="2">
    <location>
        <position position="1"/>
    </location>
</feature>
<feature type="compositionally biased region" description="Polar residues" evidence="1">
    <location>
        <begin position="75"/>
        <end position="86"/>
    </location>
</feature>
<name>A0A8H7RKG0_9FUNG</name>
<keyword evidence="3" id="KW-1185">Reference proteome</keyword>
<evidence type="ECO:0000313" key="2">
    <source>
        <dbReference type="EMBL" id="KAG2213149.1"/>
    </source>
</evidence>
<gene>
    <name evidence="2" type="ORF">INT47_011298</name>
</gene>
<dbReference type="Proteomes" id="UP000603453">
    <property type="component" value="Unassembled WGS sequence"/>
</dbReference>
<accession>A0A8H7RKG0</accession>
<evidence type="ECO:0008006" key="4">
    <source>
        <dbReference type="Google" id="ProtNLM"/>
    </source>
</evidence>
<feature type="compositionally biased region" description="Basic and acidic residues" evidence="1">
    <location>
        <begin position="87"/>
        <end position="96"/>
    </location>
</feature>
<evidence type="ECO:0000313" key="3">
    <source>
        <dbReference type="Proteomes" id="UP000603453"/>
    </source>
</evidence>
<dbReference type="AlphaFoldDB" id="A0A8H7RKG0"/>